<dbReference type="EMBL" id="JBEAFC010000004">
    <property type="protein sequence ID" value="KAL1560684.1"/>
    <property type="molecule type" value="Genomic_DNA"/>
</dbReference>
<sequence length="334" mass="38054">MSSNGKAKVTYEGSSSGVGDGGQSQIVKADRTRRSWSAREEEVLVLALHDLVSGGWKSDNGFRPGYLTRVAEVMKREIPHTQLKAQPHINSKITTWKRCYYSLSLILDRSGVGFNSDGDFKIECNDEQWSQIVKVDSNAKYMRNKSWPYWEDWNIIFGKDRASGVRVEDVSCADEILYGRSTSVADESQPNLTSYNLDDFFTEEQIQEGLNHEALGESETKSVKSPVSEKKNSRKRKPEEVLESILDVMTKMHEDTSDRLQTLSNRIGYDFDLSAKRVEVSKMLDGIPLLTKKHKFMACDILVKEPERLDLFTGFSLSDKYDYLMHILEEKHGI</sequence>
<feature type="region of interest" description="Disordered" evidence="1">
    <location>
        <begin position="212"/>
        <end position="238"/>
    </location>
</feature>
<name>A0ABD1HKR8_SALDI</name>
<dbReference type="InterPro" id="IPR024752">
    <property type="entry name" value="Myb/SANT-like_dom"/>
</dbReference>
<dbReference type="EMBL" id="JBEAFC010000005">
    <property type="protein sequence ID" value="KAL1557053.1"/>
    <property type="molecule type" value="Genomic_DNA"/>
</dbReference>
<feature type="region of interest" description="Disordered" evidence="1">
    <location>
        <begin position="1"/>
        <end position="26"/>
    </location>
</feature>
<comment type="caution">
    <text evidence="3">The sequence shown here is derived from an EMBL/GenBank/DDBJ whole genome shotgun (WGS) entry which is preliminary data.</text>
</comment>
<evidence type="ECO:0000259" key="2">
    <source>
        <dbReference type="Pfam" id="PF12776"/>
    </source>
</evidence>
<dbReference type="Proteomes" id="UP001567538">
    <property type="component" value="Unassembled WGS sequence"/>
</dbReference>
<dbReference type="PANTHER" id="PTHR46250:SF15">
    <property type="entry name" value="OS01G0523800 PROTEIN"/>
    <property type="match status" value="1"/>
</dbReference>
<evidence type="ECO:0000256" key="1">
    <source>
        <dbReference type="SAM" id="MobiDB-lite"/>
    </source>
</evidence>
<evidence type="ECO:0000313" key="3">
    <source>
        <dbReference type="EMBL" id="KAL1557053.1"/>
    </source>
</evidence>
<evidence type="ECO:0000313" key="5">
    <source>
        <dbReference type="Proteomes" id="UP001567538"/>
    </source>
</evidence>
<dbReference type="Pfam" id="PF12776">
    <property type="entry name" value="Myb_DNA-bind_3"/>
    <property type="match status" value="1"/>
</dbReference>
<protein>
    <recommendedName>
        <fullName evidence="2">Myb/SANT-like domain-containing protein</fullName>
    </recommendedName>
</protein>
<evidence type="ECO:0000313" key="4">
    <source>
        <dbReference type="EMBL" id="KAL1560684.1"/>
    </source>
</evidence>
<keyword evidence="5" id="KW-1185">Reference proteome</keyword>
<accession>A0ABD1HKR8</accession>
<feature type="domain" description="Myb/SANT-like" evidence="2">
    <location>
        <begin position="35"/>
        <end position="131"/>
    </location>
</feature>
<dbReference type="AlphaFoldDB" id="A0ABD1HKR8"/>
<proteinExistence type="predicted"/>
<reference evidence="3 5" key="1">
    <citation type="submission" date="2024-06" db="EMBL/GenBank/DDBJ databases">
        <title>A chromosome level genome sequence of Diviner's sage (Salvia divinorum).</title>
        <authorList>
            <person name="Ford S.A."/>
            <person name="Ro D.-K."/>
            <person name="Ness R.W."/>
            <person name="Phillips M.A."/>
        </authorList>
    </citation>
    <scope>NUCLEOTIDE SEQUENCE [LARGE SCALE GENOMIC DNA]</scope>
    <source>
        <strain evidence="3">SAF-2024a</strain>
        <tissue evidence="3">Leaf</tissue>
    </source>
</reference>
<organism evidence="3 5">
    <name type="scientific">Salvia divinorum</name>
    <name type="common">Maria pastora</name>
    <name type="synonym">Diviner's sage</name>
    <dbReference type="NCBI Taxonomy" id="28513"/>
    <lineage>
        <taxon>Eukaryota</taxon>
        <taxon>Viridiplantae</taxon>
        <taxon>Streptophyta</taxon>
        <taxon>Embryophyta</taxon>
        <taxon>Tracheophyta</taxon>
        <taxon>Spermatophyta</taxon>
        <taxon>Magnoliopsida</taxon>
        <taxon>eudicotyledons</taxon>
        <taxon>Gunneridae</taxon>
        <taxon>Pentapetalae</taxon>
        <taxon>asterids</taxon>
        <taxon>lamiids</taxon>
        <taxon>Lamiales</taxon>
        <taxon>Lamiaceae</taxon>
        <taxon>Nepetoideae</taxon>
        <taxon>Mentheae</taxon>
        <taxon>Salviinae</taxon>
        <taxon>Salvia</taxon>
        <taxon>Salvia subgen. Calosphace</taxon>
    </lineage>
</organism>
<gene>
    <name evidence="4" type="ORF">AAHA92_10867</name>
    <name evidence="3" type="ORF">AAHA92_12592</name>
</gene>
<dbReference type="PANTHER" id="PTHR46250">
    <property type="entry name" value="MYB/SANT-LIKE DNA-BINDING DOMAIN PROTEIN-RELATED"/>
    <property type="match status" value="1"/>
</dbReference>
<feature type="compositionally biased region" description="Basic and acidic residues" evidence="1">
    <location>
        <begin position="212"/>
        <end position="231"/>
    </location>
</feature>